<organism evidence="8 9">
    <name type="scientific">Eptatretus burgeri</name>
    <name type="common">Inshore hagfish</name>
    <dbReference type="NCBI Taxonomy" id="7764"/>
    <lineage>
        <taxon>Eukaryota</taxon>
        <taxon>Metazoa</taxon>
        <taxon>Chordata</taxon>
        <taxon>Craniata</taxon>
        <taxon>Vertebrata</taxon>
        <taxon>Cyclostomata</taxon>
        <taxon>Myxini</taxon>
        <taxon>Myxiniformes</taxon>
        <taxon>Myxinidae</taxon>
        <taxon>Eptatretinae</taxon>
        <taxon>Eptatretus</taxon>
    </lineage>
</organism>
<evidence type="ECO:0000256" key="1">
    <source>
        <dbReference type="ARBA" id="ARBA00004606"/>
    </source>
</evidence>
<dbReference type="GeneTree" id="ENSGT01030000234579"/>
<dbReference type="GO" id="GO:0036376">
    <property type="term" value="P:sodium ion export across plasma membrane"/>
    <property type="evidence" value="ECO:0007669"/>
    <property type="project" value="TreeGrafter"/>
</dbReference>
<evidence type="ECO:0000313" key="9">
    <source>
        <dbReference type="Proteomes" id="UP000694388"/>
    </source>
</evidence>
<dbReference type="Ensembl" id="ENSEBUT00000028506.1">
    <property type="protein sequence ID" value="ENSEBUP00000027930.1"/>
    <property type="gene ID" value="ENSEBUG00000017065.1"/>
</dbReference>
<dbReference type="GO" id="GO:1990573">
    <property type="term" value="P:potassium ion import across plasma membrane"/>
    <property type="evidence" value="ECO:0007669"/>
    <property type="project" value="TreeGrafter"/>
</dbReference>
<dbReference type="Proteomes" id="UP000694388">
    <property type="component" value="Unplaced"/>
</dbReference>
<dbReference type="InterPro" id="IPR038702">
    <property type="entry name" value="Na/K_ATPase_sub_beta_sf"/>
</dbReference>
<keyword evidence="5 7" id="KW-1133">Transmembrane helix</keyword>
<feature type="transmembrane region" description="Helical" evidence="7">
    <location>
        <begin position="36"/>
        <end position="62"/>
    </location>
</feature>
<dbReference type="GO" id="GO:0030007">
    <property type="term" value="P:intracellular potassium ion homeostasis"/>
    <property type="evidence" value="ECO:0007669"/>
    <property type="project" value="TreeGrafter"/>
</dbReference>
<sequence>MSSQNKSTFGDRLNEWKLFLWNSNKNEFLGRGGKSWALITIFYVIFYAFLAALFCITMWVMLQTISEAKPRYQDRVSSPGVMIRPRGFSQSKGIEVTVDPKKNATVMKYMSMVNEFFSRYQKEQHDVKDCKDGEYRKRLKEDAEMPACSFNLSLLGDCADPEREYRNGTPCVYIKMNKIIGFIPGNGTHSPQVSCEGHKGADIGPVSYFPSNKKLDIKYFPYFGSKYDRHYLQPVVAVRFENLPLNQKSAVECRVTGASIKIDENRDKYLGRVIFRLQRID</sequence>
<dbReference type="InterPro" id="IPR000402">
    <property type="entry name" value="Na/K_ATPase_sub_beta"/>
</dbReference>
<dbReference type="Gene3D" id="2.60.40.1660">
    <property type="entry name" value="Na, k-atpase alpha subunit"/>
    <property type="match status" value="1"/>
</dbReference>
<dbReference type="PANTHER" id="PTHR11523">
    <property type="entry name" value="SODIUM/POTASSIUM-DEPENDENT ATPASE BETA SUBUNIT"/>
    <property type="match status" value="1"/>
</dbReference>
<evidence type="ECO:0000256" key="7">
    <source>
        <dbReference type="RuleBase" id="RU362099"/>
    </source>
</evidence>
<reference evidence="8" key="1">
    <citation type="submission" date="2025-08" db="UniProtKB">
        <authorList>
            <consortium name="Ensembl"/>
        </authorList>
    </citation>
    <scope>IDENTIFICATION</scope>
</reference>
<comment type="similarity">
    <text evidence="2 7">Belongs to the X(+)/potassium ATPases subunit beta family.</text>
</comment>
<keyword evidence="6 7" id="KW-0472">Membrane</keyword>
<keyword evidence="9" id="KW-1185">Reference proteome</keyword>
<protein>
    <recommendedName>
        <fullName evidence="7">Sodium/potassium-transporting ATPase subunit beta</fullName>
    </recommendedName>
</protein>
<keyword evidence="7" id="KW-0406">Ion transport</keyword>
<comment type="function">
    <text evidence="7">This is the non-catalytic component of the active enzyme, which catalyzes the hydrolysis of ATP coupled with the exchange of Na(+) and K(+) ions across the plasma membrane.</text>
</comment>
<keyword evidence="7" id="KW-0813">Transport</keyword>
<comment type="subcellular location">
    <subcellularLocation>
        <location evidence="1">Membrane</location>
        <topology evidence="1">Single-pass type II membrane protein</topology>
    </subcellularLocation>
</comment>
<evidence type="ECO:0000256" key="4">
    <source>
        <dbReference type="ARBA" id="ARBA00022968"/>
    </source>
</evidence>
<dbReference type="AlphaFoldDB" id="A0A8C4X2H4"/>
<dbReference type="OMA" id="DEHTPTY"/>
<evidence type="ECO:0000256" key="5">
    <source>
        <dbReference type="ARBA" id="ARBA00022989"/>
    </source>
</evidence>
<evidence type="ECO:0000256" key="6">
    <source>
        <dbReference type="ARBA" id="ARBA00023136"/>
    </source>
</evidence>
<dbReference type="PANTHER" id="PTHR11523:SF28">
    <property type="entry name" value="NA_K-ATPASE BETA SUBUNIT ISOFORM 4-RELATED"/>
    <property type="match status" value="1"/>
</dbReference>
<evidence type="ECO:0000256" key="3">
    <source>
        <dbReference type="ARBA" id="ARBA00022692"/>
    </source>
</evidence>
<evidence type="ECO:0000256" key="2">
    <source>
        <dbReference type="ARBA" id="ARBA00005876"/>
    </source>
</evidence>
<accession>A0A8C4X2H4</accession>
<proteinExistence type="inferred from homology"/>
<dbReference type="GO" id="GO:0001671">
    <property type="term" value="F:ATPase activator activity"/>
    <property type="evidence" value="ECO:0007669"/>
    <property type="project" value="TreeGrafter"/>
</dbReference>
<dbReference type="GO" id="GO:0005890">
    <property type="term" value="C:sodium:potassium-exchanging ATPase complex"/>
    <property type="evidence" value="ECO:0007669"/>
    <property type="project" value="InterPro"/>
</dbReference>
<dbReference type="NCBIfam" id="TIGR01107">
    <property type="entry name" value="Na_K_ATPase_bet"/>
    <property type="match status" value="1"/>
</dbReference>
<keyword evidence="3 7" id="KW-0812">Transmembrane</keyword>
<reference evidence="8" key="2">
    <citation type="submission" date="2025-09" db="UniProtKB">
        <authorList>
            <consortium name="Ensembl"/>
        </authorList>
    </citation>
    <scope>IDENTIFICATION</scope>
</reference>
<keyword evidence="4" id="KW-0735">Signal-anchor</keyword>
<dbReference type="Pfam" id="PF00287">
    <property type="entry name" value="Na_K-ATPase"/>
    <property type="match status" value="1"/>
</dbReference>
<dbReference type="GO" id="GO:0006883">
    <property type="term" value="P:intracellular sodium ion homeostasis"/>
    <property type="evidence" value="ECO:0007669"/>
    <property type="project" value="TreeGrafter"/>
</dbReference>
<evidence type="ECO:0000313" key="8">
    <source>
        <dbReference type="Ensembl" id="ENSEBUP00000027930.1"/>
    </source>
</evidence>
<name>A0A8C4X2H4_EPTBU</name>